<dbReference type="EMBL" id="BSXG01000044">
    <property type="protein sequence ID" value="GME28129.1"/>
    <property type="molecule type" value="Genomic_DNA"/>
</dbReference>
<name>A0ACB5S5P9_9PEZI</name>
<keyword evidence="2" id="KW-1185">Reference proteome</keyword>
<gene>
    <name evidence="1" type="primary">g7551</name>
    <name evidence="1" type="ORF">NpPPO83_00007551</name>
</gene>
<proteinExistence type="predicted"/>
<organism evidence="1 2">
    <name type="scientific">Neofusicoccum parvum</name>
    <dbReference type="NCBI Taxonomy" id="310453"/>
    <lineage>
        <taxon>Eukaryota</taxon>
        <taxon>Fungi</taxon>
        <taxon>Dikarya</taxon>
        <taxon>Ascomycota</taxon>
        <taxon>Pezizomycotina</taxon>
        <taxon>Dothideomycetes</taxon>
        <taxon>Dothideomycetes incertae sedis</taxon>
        <taxon>Botryosphaeriales</taxon>
        <taxon>Botryosphaeriaceae</taxon>
        <taxon>Neofusicoccum</taxon>
    </lineage>
</organism>
<dbReference type="Proteomes" id="UP001165186">
    <property type="component" value="Unassembled WGS sequence"/>
</dbReference>
<sequence length="685" mass="76312">MALKRAISPLLNAHRQASGENAPSPLEEAPREVGGAEAAGHAAQAVGGGPSSEASPLVRQSCSPVNENINNDDAGMRPDDAPPTTGLTGAKNTRCDAGPGVQSVDGSKDIRDAPAPPAKLPGSFSWPDLIGFALAEASDHRMTAAQVHQWIVDNVDGYDIHNTTHRSSIAATLSQQKAKFPKADPVTEGSRQLSRWMLASSFVSGYEEELRCHRDRLRKERSLQATRGGTMPRRKDLNAAAKTTHNPANPSTSRAAHPQKEMSKVPVHPAETEMFIKRHRVAYDADGRDIVPGFKDVPIEKWTELASVQSFKKHGIRFCVGDYINAPLPNRFKFADYTHKPLVQTMAQIEEIRQRRDGPGYAVLVQWFVTKEAADWWKCRHVKSYWPKDDESGDYVPATVWDVLTSEFVSQQEKLDPEETRRRIIQDLYFEMDTFAWLLYLKEGRGPEIGIAFSSCSEQPIQEAEDTAAGSDHPGERILREARSEKRQHTGVTPDEQAAIRALLQQEQANAPYSVKDLFAAAPEYDPANTLWDRDAKIAEIKARPSRKARFTQRLAFARLERSPHALHNEVDRPLPKAYKAPPFNRPGSGYGNSNSREFRFYEVDNRDADMRDATETTAHSRTTNGLIDSSDPSKPEIFDTLEELLDLPTNLIPTLYDGRLAFRDGTMLLDGTLPRAKKVWKVGR</sequence>
<evidence type="ECO:0000313" key="1">
    <source>
        <dbReference type="EMBL" id="GME28129.1"/>
    </source>
</evidence>
<protein>
    <submittedName>
        <fullName evidence="1">Uncharacterized protein</fullName>
    </submittedName>
</protein>
<comment type="caution">
    <text evidence="1">The sequence shown here is derived from an EMBL/GenBank/DDBJ whole genome shotgun (WGS) entry which is preliminary data.</text>
</comment>
<evidence type="ECO:0000313" key="2">
    <source>
        <dbReference type="Proteomes" id="UP001165186"/>
    </source>
</evidence>
<accession>A0ACB5S5P9</accession>
<reference evidence="1" key="1">
    <citation type="submission" date="2024-09" db="EMBL/GenBank/DDBJ databases">
        <title>Draft Genome Sequences of Neofusicoccum parvum.</title>
        <authorList>
            <person name="Ashida A."/>
            <person name="Camagna M."/>
            <person name="Tanaka A."/>
            <person name="Takemoto D."/>
        </authorList>
    </citation>
    <scope>NUCLEOTIDE SEQUENCE</scope>
    <source>
        <strain evidence="1">PPO83</strain>
    </source>
</reference>